<dbReference type="EC" id="3.4.22.49" evidence="2"/>
<evidence type="ECO:0000313" key="8">
    <source>
        <dbReference type="WBParaSite" id="NBR_0001455401-mRNA-1"/>
    </source>
</evidence>
<comment type="catalytic activity">
    <reaction evidence="1">
        <text>All bonds known to be hydrolyzed by this endopeptidase have arginine in P1 and an acidic residue in P4. P6 is often occupied by an acidic residue or by a hydroxy-amino-acid residue, the phosphorylation of which enhances cleavage.</text>
        <dbReference type="EC" id="3.4.22.49"/>
    </reaction>
</comment>
<dbReference type="PANTHER" id="PTHR12792:SF0">
    <property type="entry name" value="SEPARIN"/>
    <property type="match status" value="1"/>
</dbReference>
<evidence type="ECO:0000256" key="3">
    <source>
        <dbReference type="ARBA" id="ARBA00022801"/>
    </source>
</evidence>
<reference evidence="6 7" key="2">
    <citation type="submission" date="2018-11" db="EMBL/GenBank/DDBJ databases">
        <authorList>
            <consortium name="Pathogen Informatics"/>
        </authorList>
    </citation>
    <scope>NUCLEOTIDE SEQUENCE [LARGE SCALE GENOMIC DNA]</scope>
</reference>
<dbReference type="InterPro" id="IPR005314">
    <property type="entry name" value="Peptidase_C50"/>
</dbReference>
<reference evidence="8" key="1">
    <citation type="submission" date="2017-02" db="UniProtKB">
        <authorList>
            <consortium name="WormBaseParasite"/>
        </authorList>
    </citation>
    <scope>IDENTIFICATION</scope>
</reference>
<dbReference type="GO" id="GO:0051307">
    <property type="term" value="P:meiotic chromosome separation"/>
    <property type="evidence" value="ECO:0007669"/>
    <property type="project" value="TreeGrafter"/>
</dbReference>
<dbReference type="EMBL" id="UYSL01021403">
    <property type="protein sequence ID" value="VDL78144.1"/>
    <property type="molecule type" value="Genomic_DNA"/>
</dbReference>
<dbReference type="OMA" id="AWKGEGM"/>
<dbReference type="AlphaFoldDB" id="A0A0N4YD77"/>
<dbReference type="Pfam" id="PF03568">
    <property type="entry name" value="Separin_C"/>
    <property type="match status" value="1"/>
</dbReference>
<proteinExistence type="predicted"/>
<gene>
    <name evidence="6" type="ORF">NBR_LOCUS14555</name>
</gene>
<evidence type="ECO:0000313" key="6">
    <source>
        <dbReference type="EMBL" id="VDL78144.1"/>
    </source>
</evidence>
<keyword evidence="7" id="KW-1185">Reference proteome</keyword>
<dbReference type="GO" id="GO:0006508">
    <property type="term" value="P:proteolysis"/>
    <property type="evidence" value="ECO:0007669"/>
    <property type="project" value="InterPro"/>
</dbReference>
<dbReference type="PANTHER" id="PTHR12792">
    <property type="entry name" value="EXTRA SPINDLE POLES 1-RELATED"/>
    <property type="match status" value="1"/>
</dbReference>
<evidence type="ECO:0000256" key="2">
    <source>
        <dbReference type="ARBA" id="ARBA00012489"/>
    </source>
</evidence>
<protein>
    <recommendedName>
        <fullName evidence="2">separase</fullName>
        <ecNumber evidence="2">3.4.22.49</ecNumber>
    </recommendedName>
</protein>
<evidence type="ECO:0000256" key="1">
    <source>
        <dbReference type="ARBA" id="ARBA00000451"/>
    </source>
</evidence>
<name>A0A0N4YD77_NIPBR</name>
<dbReference type="InterPro" id="IPR030397">
    <property type="entry name" value="SEPARIN_core_dom"/>
</dbReference>
<evidence type="ECO:0000256" key="4">
    <source>
        <dbReference type="ARBA" id="ARBA00022829"/>
    </source>
</evidence>
<dbReference type="GO" id="GO:0004197">
    <property type="term" value="F:cysteine-type endopeptidase activity"/>
    <property type="evidence" value="ECO:0007669"/>
    <property type="project" value="InterPro"/>
</dbReference>
<accession>A0A0N4YD77</accession>
<dbReference type="GO" id="GO:0005634">
    <property type="term" value="C:nucleus"/>
    <property type="evidence" value="ECO:0007669"/>
    <property type="project" value="InterPro"/>
</dbReference>
<sequence length="118" mass="13289">MAKAESSSSKSPAYTFLIVCPDLTTFPWEVVPVFRDSPYVARVASVHALFRTLNKNDQIPFEVNVNNAFYVLDPDNNLGDTRKRITDFVSKFGWKGVVGKVPSTEEMAEALKERDVFL</sequence>
<organism evidence="8">
    <name type="scientific">Nippostrongylus brasiliensis</name>
    <name type="common">Rat hookworm</name>
    <dbReference type="NCBI Taxonomy" id="27835"/>
    <lineage>
        <taxon>Eukaryota</taxon>
        <taxon>Metazoa</taxon>
        <taxon>Ecdysozoa</taxon>
        <taxon>Nematoda</taxon>
        <taxon>Chromadorea</taxon>
        <taxon>Rhabditida</taxon>
        <taxon>Rhabditina</taxon>
        <taxon>Rhabditomorpha</taxon>
        <taxon>Strongyloidea</taxon>
        <taxon>Heligmosomidae</taxon>
        <taxon>Nippostrongylus</taxon>
    </lineage>
</organism>
<dbReference type="GO" id="GO:0072686">
    <property type="term" value="C:mitotic spindle"/>
    <property type="evidence" value="ECO:0007669"/>
    <property type="project" value="TreeGrafter"/>
</dbReference>
<keyword evidence="4" id="KW-0159">Chromosome partition</keyword>
<dbReference type="GO" id="GO:0005813">
    <property type="term" value="C:centrosome"/>
    <property type="evidence" value="ECO:0007669"/>
    <property type="project" value="TreeGrafter"/>
</dbReference>
<dbReference type="PROSITE" id="PS51700">
    <property type="entry name" value="SEPARIN"/>
    <property type="match status" value="1"/>
</dbReference>
<keyword evidence="3" id="KW-0378">Hydrolase</keyword>
<feature type="domain" description="Peptidase C50" evidence="5">
    <location>
        <begin position="65"/>
        <end position="118"/>
    </location>
</feature>
<evidence type="ECO:0000313" key="7">
    <source>
        <dbReference type="Proteomes" id="UP000271162"/>
    </source>
</evidence>
<evidence type="ECO:0000259" key="5">
    <source>
        <dbReference type="PROSITE" id="PS51700"/>
    </source>
</evidence>
<dbReference type="Proteomes" id="UP000271162">
    <property type="component" value="Unassembled WGS sequence"/>
</dbReference>
<dbReference type="STRING" id="27835.A0A0N4YD77"/>
<dbReference type="GO" id="GO:0005737">
    <property type="term" value="C:cytoplasm"/>
    <property type="evidence" value="ECO:0007669"/>
    <property type="project" value="TreeGrafter"/>
</dbReference>
<dbReference type="WBParaSite" id="NBR_0001455401-mRNA-1">
    <property type="protein sequence ID" value="NBR_0001455401-mRNA-1"/>
    <property type="gene ID" value="NBR_0001455401"/>
</dbReference>